<dbReference type="GO" id="GO:0046872">
    <property type="term" value="F:metal ion binding"/>
    <property type="evidence" value="ECO:0007669"/>
    <property type="project" value="UniProtKB-UniRule"/>
</dbReference>
<feature type="binding site" evidence="10 13">
    <location>
        <position position="32"/>
    </location>
    <ligand>
        <name>a divalent metal cation</name>
        <dbReference type="ChEBI" id="CHEBI:60240"/>
    </ligand>
</feature>
<comment type="pathway">
    <text evidence="10">Carbohydrate degradation.</text>
</comment>
<comment type="cofactor">
    <cofactor evidence="10 13">
        <name>a divalent metal cation</name>
        <dbReference type="ChEBI" id="CHEBI:60240"/>
    </cofactor>
    <text evidence="10 13">Binds 1 divalent metal cation per subunit.</text>
</comment>
<keyword evidence="13" id="KW-0862">Zinc</keyword>
<comment type="cofactor">
    <cofactor evidence="2">
        <name>Mn(2+)</name>
        <dbReference type="ChEBI" id="CHEBI:29035"/>
    </cofactor>
</comment>
<dbReference type="GO" id="GO:0019323">
    <property type="term" value="P:pentose catabolic process"/>
    <property type="evidence" value="ECO:0007669"/>
    <property type="project" value="UniProtKB-UniRule"/>
</dbReference>
<accession>A0A1V1PI29</accession>
<dbReference type="NCBIfam" id="TIGR01163">
    <property type="entry name" value="rpe"/>
    <property type="match status" value="1"/>
</dbReference>
<keyword evidence="10 11" id="KW-0119">Carbohydrate metabolism</keyword>
<evidence type="ECO:0000256" key="13">
    <source>
        <dbReference type="PIRSR" id="PIRSR001461-2"/>
    </source>
</evidence>
<evidence type="ECO:0000313" key="16">
    <source>
        <dbReference type="Proteomes" id="UP000189670"/>
    </source>
</evidence>
<feature type="active site" description="Proton donor" evidence="10 12">
    <location>
        <position position="174"/>
    </location>
</feature>
<feature type="binding site" evidence="10 14">
    <location>
        <position position="65"/>
    </location>
    <ligand>
        <name>substrate</name>
    </ligand>
</feature>
<evidence type="ECO:0000256" key="11">
    <source>
        <dbReference type="PIRNR" id="PIRNR001461"/>
    </source>
</evidence>
<feature type="binding site" evidence="10 13">
    <location>
        <position position="174"/>
    </location>
    <ligand>
        <name>a divalent metal cation</name>
        <dbReference type="ChEBI" id="CHEBI:60240"/>
    </ligand>
</feature>
<feature type="binding site" evidence="14">
    <location>
        <position position="176"/>
    </location>
    <ligand>
        <name>substrate</name>
    </ligand>
</feature>
<dbReference type="EC" id="5.1.3.1" evidence="7 10"/>
<keyword evidence="9 10" id="KW-0413">Isomerase</keyword>
<dbReference type="Gene3D" id="3.20.20.70">
    <property type="entry name" value="Aldolase class I"/>
    <property type="match status" value="1"/>
</dbReference>
<comment type="cofactor">
    <cofactor evidence="5">
        <name>Fe(2+)</name>
        <dbReference type="ChEBI" id="CHEBI:29033"/>
    </cofactor>
</comment>
<dbReference type="InterPro" id="IPR000056">
    <property type="entry name" value="Ribul_P_3_epim-like"/>
</dbReference>
<evidence type="ECO:0000256" key="8">
    <source>
        <dbReference type="ARBA" id="ARBA00022723"/>
    </source>
</evidence>
<dbReference type="HAMAP" id="MF_02227">
    <property type="entry name" value="RPE"/>
    <property type="match status" value="1"/>
</dbReference>
<feature type="binding site" evidence="10 14">
    <location>
        <begin position="141"/>
        <end position="144"/>
    </location>
    <ligand>
        <name>substrate</name>
    </ligand>
</feature>
<keyword evidence="13" id="KW-0464">Manganese</keyword>
<evidence type="ECO:0000256" key="7">
    <source>
        <dbReference type="ARBA" id="ARBA00013188"/>
    </source>
</evidence>
<feature type="binding site" evidence="10 14">
    <location>
        <position position="7"/>
    </location>
    <ligand>
        <name>substrate</name>
    </ligand>
</feature>
<proteinExistence type="inferred from homology"/>
<feature type="active site" description="Proton acceptor" evidence="10 12">
    <location>
        <position position="34"/>
    </location>
</feature>
<evidence type="ECO:0000256" key="3">
    <source>
        <dbReference type="ARBA" id="ARBA00001941"/>
    </source>
</evidence>
<evidence type="ECO:0000256" key="6">
    <source>
        <dbReference type="ARBA" id="ARBA00009541"/>
    </source>
</evidence>
<feature type="binding site" evidence="10 13">
    <location>
        <position position="34"/>
    </location>
    <ligand>
        <name>a divalent metal cation</name>
        <dbReference type="ChEBI" id="CHEBI:60240"/>
    </ligand>
</feature>
<dbReference type="AlphaFoldDB" id="A0A1V1PI29"/>
<evidence type="ECO:0000256" key="9">
    <source>
        <dbReference type="ARBA" id="ARBA00023235"/>
    </source>
</evidence>
<evidence type="ECO:0000313" key="15">
    <source>
        <dbReference type="EMBL" id="ETR74393.1"/>
    </source>
</evidence>
<dbReference type="Pfam" id="PF00834">
    <property type="entry name" value="Ribul_P_3_epim"/>
    <property type="match status" value="1"/>
</dbReference>
<evidence type="ECO:0000256" key="5">
    <source>
        <dbReference type="ARBA" id="ARBA00001954"/>
    </source>
</evidence>
<evidence type="ECO:0000256" key="1">
    <source>
        <dbReference type="ARBA" id="ARBA00001782"/>
    </source>
</evidence>
<name>A0A1V1PI29_9BACT</name>
<dbReference type="CDD" id="cd00429">
    <property type="entry name" value="RPE"/>
    <property type="match status" value="1"/>
</dbReference>
<dbReference type="PROSITE" id="PS01086">
    <property type="entry name" value="RIBUL_P_3_EPIMER_2"/>
    <property type="match status" value="1"/>
</dbReference>
<dbReference type="PROSITE" id="PS01085">
    <property type="entry name" value="RIBUL_P_3_EPIMER_1"/>
    <property type="match status" value="1"/>
</dbReference>
<dbReference type="GO" id="GO:0004750">
    <property type="term" value="F:D-ribulose-phosphate 3-epimerase activity"/>
    <property type="evidence" value="ECO:0007669"/>
    <property type="project" value="UniProtKB-UniRule"/>
</dbReference>
<dbReference type="GO" id="GO:0006098">
    <property type="term" value="P:pentose-phosphate shunt"/>
    <property type="evidence" value="ECO:0007669"/>
    <property type="project" value="UniProtKB-UniRule"/>
</dbReference>
<gene>
    <name evidence="10" type="primary">rpe</name>
    <name evidence="15" type="ORF">OMM_00224</name>
</gene>
<comment type="similarity">
    <text evidence="6 10 11">Belongs to the ribulose-phosphate 3-epimerase family.</text>
</comment>
<feature type="binding site" evidence="10">
    <location>
        <begin position="174"/>
        <end position="176"/>
    </location>
    <ligand>
        <name>substrate</name>
    </ligand>
</feature>
<keyword evidence="13" id="KW-0170">Cobalt</keyword>
<comment type="cofactor">
    <cofactor evidence="3">
        <name>Co(2+)</name>
        <dbReference type="ChEBI" id="CHEBI:48828"/>
    </cofactor>
</comment>
<dbReference type="NCBIfam" id="NF004076">
    <property type="entry name" value="PRK05581.1-4"/>
    <property type="match status" value="1"/>
</dbReference>
<feature type="binding site" evidence="10 14">
    <location>
        <begin position="196"/>
        <end position="197"/>
    </location>
    <ligand>
        <name>substrate</name>
    </ligand>
</feature>
<reference evidence="16" key="1">
    <citation type="submission" date="2012-11" db="EMBL/GenBank/DDBJ databases">
        <authorList>
            <person name="Lucero-Rivera Y.E."/>
            <person name="Tovar-Ramirez D."/>
        </authorList>
    </citation>
    <scope>NUCLEOTIDE SEQUENCE [LARGE SCALE GENOMIC DNA]</scope>
    <source>
        <strain evidence="16">Araruama</strain>
    </source>
</reference>
<comment type="catalytic activity">
    <reaction evidence="1 10 11">
        <text>D-ribulose 5-phosphate = D-xylulose 5-phosphate</text>
        <dbReference type="Rhea" id="RHEA:13677"/>
        <dbReference type="ChEBI" id="CHEBI:57737"/>
        <dbReference type="ChEBI" id="CHEBI:58121"/>
        <dbReference type="EC" id="5.1.3.1"/>
    </reaction>
</comment>
<dbReference type="Proteomes" id="UP000189670">
    <property type="component" value="Unassembled WGS sequence"/>
</dbReference>
<evidence type="ECO:0000256" key="2">
    <source>
        <dbReference type="ARBA" id="ARBA00001936"/>
    </source>
</evidence>
<sequence>MRKIAPSILSADFTKLGDEIIAVEKAGADIIHIDVMDGHFVPNITMGPLIVQAVRKMTQLPLDVHLMIQNPDQYIDDFAKAGADMISIHVEACLHLNRSLHRIIENKVMPGVAINPATPFEAVRWVLPQMKYLVIMSVNPGFGGQGFIPNTLEKICLAKKYFHENQNKIAIQVDGGVSKDTVGKIAEAGCDIFVAGSAIYGTNDYAIAINQLHNNS</sequence>
<dbReference type="PANTHER" id="PTHR11749">
    <property type="entry name" value="RIBULOSE-5-PHOSPHATE-3-EPIMERASE"/>
    <property type="match status" value="1"/>
</dbReference>
<dbReference type="EMBL" id="ATBP01000008">
    <property type="protein sequence ID" value="ETR74393.1"/>
    <property type="molecule type" value="Genomic_DNA"/>
</dbReference>
<dbReference type="FunFam" id="3.20.20.70:FF:000004">
    <property type="entry name" value="Ribulose-phosphate 3-epimerase"/>
    <property type="match status" value="1"/>
</dbReference>
<comment type="function">
    <text evidence="10">Catalyzes the reversible epimerization of D-ribulose 5-phosphate to D-xylulose 5-phosphate.</text>
</comment>
<dbReference type="InterPro" id="IPR013785">
    <property type="entry name" value="Aldolase_TIM"/>
</dbReference>
<comment type="caution">
    <text evidence="15">The sequence shown here is derived from an EMBL/GenBank/DDBJ whole genome shotgun (WGS) entry which is preliminary data.</text>
</comment>
<evidence type="ECO:0000256" key="12">
    <source>
        <dbReference type="PIRSR" id="PIRSR001461-1"/>
    </source>
</evidence>
<keyword evidence="8 10" id="KW-0479">Metal-binding</keyword>
<comment type="cofactor">
    <cofactor evidence="4">
        <name>Zn(2+)</name>
        <dbReference type="ChEBI" id="CHEBI:29105"/>
    </cofactor>
</comment>
<evidence type="ECO:0000256" key="4">
    <source>
        <dbReference type="ARBA" id="ARBA00001947"/>
    </source>
</evidence>
<dbReference type="InterPro" id="IPR011060">
    <property type="entry name" value="RibuloseP-bd_barrel"/>
</dbReference>
<evidence type="ECO:0000256" key="14">
    <source>
        <dbReference type="PIRSR" id="PIRSR001461-3"/>
    </source>
</evidence>
<organism evidence="15 16">
    <name type="scientific">Candidatus Magnetoglobus multicellularis str. Araruama</name>
    <dbReference type="NCBI Taxonomy" id="890399"/>
    <lineage>
        <taxon>Bacteria</taxon>
        <taxon>Pseudomonadati</taxon>
        <taxon>Thermodesulfobacteriota</taxon>
        <taxon>Desulfobacteria</taxon>
        <taxon>Desulfobacterales</taxon>
        <taxon>Desulfobacteraceae</taxon>
        <taxon>Candidatus Magnetoglobus</taxon>
    </lineage>
</organism>
<dbReference type="SUPFAM" id="SSF51366">
    <property type="entry name" value="Ribulose-phoshate binding barrel"/>
    <property type="match status" value="1"/>
</dbReference>
<dbReference type="GO" id="GO:0005737">
    <property type="term" value="C:cytoplasm"/>
    <property type="evidence" value="ECO:0007669"/>
    <property type="project" value="UniProtKB-ARBA"/>
</dbReference>
<dbReference type="InterPro" id="IPR026019">
    <property type="entry name" value="Ribul_P_3_epim"/>
</dbReference>
<evidence type="ECO:0000256" key="10">
    <source>
        <dbReference type="HAMAP-Rule" id="MF_02227"/>
    </source>
</evidence>
<feature type="binding site" evidence="10 13">
    <location>
        <position position="65"/>
    </location>
    <ligand>
        <name>a divalent metal cation</name>
        <dbReference type="ChEBI" id="CHEBI:60240"/>
    </ligand>
</feature>
<dbReference type="PIRSF" id="PIRSF001461">
    <property type="entry name" value="RPE"/>
    <property type="match status" value="1"/>
</dbReference>
<protein>
    <recommendedName>
        <fullName evidence="7 10">Ribulose-phosphate 3-epimerase</fullName>
        <ecNumber evidence="7 10">5.1.3.1</ecNumber>
    </recommendedName>
</protein>